<dbReference type="AlphaFoldDB" id="A0AAD1WVV0"/>
<reference evidence="2" key="1">
    <citation type="submission" date="2022-03" db="EMBL/GenBank/DDBJ databases">
        <authorList>
            <person name="Alioto T."/>
            <person name="Alioto T."/>
            <person name="Gomez Garrido J."/>
        </authorList>
    </citation>
    <scope>NUCLEOTIDE SEQUENCE</scope>
</reference>
<feature type="region of interest" description="Disordered" evidence="1">
    <location>
        <begin position="1"/>
        <end position="21"/>
    </location>
</feature>
<evidence type="ECO:0000313" key="3">
    <source>
        <dbReference type="Proteomes" id="UP001295444"/>
    </source>
</evidence>
<name>A0AAD1WVV0_PELCU</name>
<keyword evidence="3" id="KW-1185">Reference proteome</keyword>
<evidence type="ECO:0000313" key="2">
    <source>
        <dbReference type="EMBL" id="CAH2325638.1"/>
    </source>
</evidence>
<protein>
    <submittedName>
        <fullName evidence="2">Uncharacterized protein</fullName>
    </submittedName>
</protein>
<dbReference type="EMBL" id="OW240923">
    <property type="protein sequence ID" value="CAH2325638.1"/>
    <property type="molecule type" value="Genomic_DNA"/>
</dbReference>
<organism evidence="2 3">
    <name type="scientific">Pelobates cultripes</name>
    <name type="common">Western spadefoot toad</name>
    <dbReference type="NCBI Taxonomy" id="61616"/>
    <lineage>
        <taxon>Eukaryota</taxon>
        <taxon>Metazoa</taxon>
        <taxon>Chordata</taxon>
        <taxon>Craniata</taxon>
        <taxon>Vertebrata</taxon>
        <taxon>Euteleostomi</taxon>
        <taxon>Amphibia</taxon>
        <taxon>Batrachia</taxon>
        <taxon>Anura</taxon>
        <taxon>Pelobatoidea</taxon>
        <taxon>Pelobatidae</taxon>
        <taxon>Pelobates</taxon>
    </lineage>
</organism>
<gene>
    <name evidence="2" type="ORF">PECUL_23A011716</name>
</gene>
<proteinExistence type="predicted"/>
<accession>A0AAD1WVV0</accession>
<dbReference type="Proteomes" id="UP001295444">
    <property type="component" value="Chromosome 12"/>
</dbReference>
<evidence type="ECO:0000256" key="1">
    <source>
        <dbReference type="SAM" id="MobiDB-lite"/>
    </source>
</evidence>
<sequence length="106" mass="11752">MKPVMAPLSDGLSYSSSETSLPDMEELTTIARRPRADLSAKWSEGSRVMKGTLTALLDDLRRNLAADLNSFKAEISGVSRRLHDAEITTAAHETRLNNMEQEICEM</sequence>